<accession>A0ABV9XCJ4</accession>
<dbReference type="RefSeq" id="WP_345690427.1">
    <property type="nucleotide sequence ID" value="NZ_BAABIT010000001.1"/>
</dbReference>
<evidence type="ECO:0000313" key="2">
    <source>
        <dbReference type="EMBL" id="MFC5022901.1"/>
    </source>
</evidence>
<sequence length="173" mass="18754">MPAPSPEESHTYRMPPARLSVTPDISHGPLDGAWWPRCNVLEIELPALAAVLDPRYGTVTRVTVGDADWPEAPGTVMAPGHEIEVVRSGTAAGAHTVTLVSETMGRWEFLVIPPDEPAGTAARLLAAAADPWNPLTPEAMLALADADLVEEIEREARRGHRQGQWHPDRPEAR</sequence>
<evidence type="ECO:0000313" key="3">
    <source>
        <dbReference type="Proteomes" id="UP001595829"/>
    </source>
</evidence>
<organism evidence="2 3">
    <name type="scientific">Streptomyces coeruleoprunus</name>
    <dbReference type="NCBI Taxonomy" id="285563"/>
    <lineage>
        <taxon>Bacteria</taxon>
        <taxon>Bacillati</taxon>
        <taxon>Actinomycetota</taxon>
        <taxon>Actinomycetes</taxon>
        <taxon>Kitasatosporales</taxon>
        <taxon>Streptomycetaceae</taxon>
        <taxon>Streptomyces</taxon>
    </lineage>
</organism>
<reference evidence="3" key="1">
    <citation type="journal article" date="2019" name="Int. J. Syst. Evol. Microbiol.">
        <title>The Global Catalogue of Microorganisms (GCM) 10K type strain sequencing project: providing services to taxonomists for standard genome sequencing and annotation.</title>
        <authorList>
            <consortium name="The Broad Institute Genomics Platform"/>
            <consortium name="The Broad Institute Genome Sequencing Center for Infectious Disease"/>
            <person name="Wu L."/>
            <person name="Ma J."/>
        </authorList>
    </citation>
    <scope>NUCLEOTIDE SEQUENCE [LARGE SCALE GENOMIC DNA]</scope>
    <source>
        <strain evidence="3">CGMCC 4.1648</strain>
    </source>
</reference>
<proteinExistence type="predicted"/>
<dbReference type="EMBL" id="JBHSJD010000007">
    <property type="protein sequence ID" value="MFC5022901.1"/>
    <property type="molecule type" value="Genomic_DNA"/>
</dbReference>
<evidence type="ECO:0000256" key="1">
    <source>
        <dbReference type="SAM" id="MobiDB-lite"/>
    </source>
</evidence>
<keyword evidence="3" id="KW-1185">Reference proteome</keyword>
<feature type="region of interest" description="Disordered" evidence="1">
    <location>
        <begin position="154"/>
        <end position="173"/>
    </location>
</feature>
<name>A0ABV9XCJ4_9ACTN</name>
<protein>
    <submittedName>
        <fullName evidence="2">DUF5994 family protein</fullName>
    </submittedName>
</protein>
<dbReference type="Pfam" id="PF19457">
    <property type="entry name" value="DUF5994"/>
    <property type="match status" value="1"/>
</dbReference>
<gene>
    <name evidence="2" type="ORF">ACFPM3_12240</name>
</gene>
<dbReference type="Proteomes" id="UP001595829">
    <property type="component" value="Unassembled WGS sequence"/>
</dbReference>
<comment type="caution">
    <text evidence="2">The sequence shown here is derived from an EMBL/GenBank/DDBJ whole genome shotgun (WGS) entry which is preliminary data.</text>
</comment>
<dbReference type="InterPro" id="IPR046036">
    <property type="entry name" value="DUF5994"/>
</dbReference>